<dbReference type="Pfam" id="PF00989">
    <property type="entry name" value="PAS"/>
    <property type="match status" value="1"/>
</dbReference>
<dbReference type="GO" id="GO:0043565">
    <property type="term" value="F:sequence-specific DNA binding"/>
    <property type="evidence" value="ECO:0007669"/>
    <property type="project" value="InterPro"/>
</dbReference>
<evidence type="ECO:0000256" key="4">
    <source>
        <dbReference type="PROSITE-ProRule" id="PRU00094"/>
    </source>
</evidence>
<dbReference type="Proteomes" id="UP000772434">
    <property type="component" value="Unassembled WGS sequence"/>
</dbReference>
<dbReference type="InterPro" id="IPR013088">
    <property type="entry name" value="Znf_NHR/GATA"/>
</dbReference>
<dbReference type="Gene3D" id="3.30.450.20">
    <property type="entry name" value="PAS domain"/>
    <property type="match status" value="1"/>
</dbReference>
<dbReference type="PROSITE" id="PS50114">
    <property type="entry name" value="GATA_ZN_FINGER_2"/>
    <property type="match status" value="1"/>
</dbReference>
<dbReference type="AlphaFoldDB" id="A0A9P5Q923"/>
<keyword evidence="1" id="KW-0479">Metal-binding</keyword>
<evidence type="ECO:0000256" key="2">
    <source>
        <dbReference type="ARBA" id="ARBA00022771"/>
    </source>
</evidence>
<dbReference type="InterPro" id="IPR051140">
    <property type="entry name" value="GATA_TF"/>
</dbReference>
<keyword evidence="2 4" id="KW-0863">Zinc-finger</keyword>
<reference evidence="9" key="1">
    <citation type="submission" date="2020-11" db="EMBL/GenBank/DDBJ databases">
        <authorList>
            <consortium name="DOE Joint Genome Institute"/>
            <person name="Ahrendt S."/>
            <person name="Riley R."/>
            <person name="Andreopoulos W."/>
            <person name="Labutti K."/>
            <person name="Pangilinan J."/>
            <person name="Ruiz-Duenas F.J."/>
            <person name="Barrasa J.M."/>
            <person name="Sanchez-Garcia M."/>
            <person name="Camarero S."/>
            <person name="Miyauchi S."/>
            <person name="Serrano A."/>
            <person name="Linde D."/>
            <person name="Babiker R."/>
            <person name="Drula E."/>
            <person name="Ayuso-Fernandez I."/>
            <person name="Pacheco R."/>
            <person name="Padilla G."/>
            <person name="Ferreira P."/>
            <person name="Barriuso J."/>
            <person name="Kellner H."/>
            <person name="Castanera R."/>
            <person name="Alfaro M."/>
            <person name="Ramirez L."/>
            <person name="Pisabarro A.G."/>
            <person name="Kuo A."/>
            <person name="Tritt A."/>
            <person name="Lipzen A."/>
            <person name="He G."/>
            <person name="Yan M."/>
            <person name="Ng V."/>
            <person name="Cullen D."/>
            <person name="Martin F."/>
            <person name="Rosso M.-N."/>
            <person name="Henrissat B."/>
            <person name="Hibbett D."/>
            <person name="Martinez A.T."/>
            <person name="Grigoriev I.V."/>
        </authorList>
    </citation>
    <scope>NUCLEOTIDE SEQUENCE</scope>
    <source>
        <strain evidence="9">AH 40177</strain>
    </source>
</reference>
<feature type="compositionally biased region" description="Low complexity" evidence="6">
    <location>
        <begin position="192"/>
        <end position="204"/>
    </location>
</feature>
<keyword evidence="10" id="KW-1185">Reference proteome</keyword>
<keyword evidence="3" id="KW-0862">Zinc</keyword>
<feature type="region of interest" description="Disordered" evidence="6">
    <location>
        <begin position="1"/>
        <end position="22"/>
    </location>
</feature>
<dbReference type="SMART" id="SM00401">
    <property type="entry name" value="ZnF_GATA"/>
    <property type="match status" value="1"/>
</dbReference>
<evidence type="ECO:0000259" key="7">
    <source>
        <dbReference type="PROSITE" id="PS50112"/>
    </source>
</evidence>
<organism evidence="9 10">
    <name type="scientific">Rhodocollybia butyracea</name>
    <dbReference type="NCBI Taxonomy" id="206335"/>
    <lineage>
        <taxon>Eukaryota</taxon>
        <taxon>Fungi</taxon>
        <taxon>Dikarya</taxon>
        <taxon>Basidiomycota</taxon>
        <taxon>Agaricomycotina</taxon>
        <taxon>Agaricomycetes</taxon>
        <taxon>Agaricomycetidae</taxon>
        <taxon>Agaricales</taxon>
        <taxon>Marasmiineae</taxon>
        <taxon>Omphalotaceae</taxon>
        <taxon>Rhodocollybia</taxon>
    </lineage>
</organism>
<dbReference type="PROSITE" id="PS50112">
    <property type="entry name" value="PAS"/>
    <property type="match status" value="1"/>
</dbReference>
<feature type="coiled-coil region" evidence="5">
    <location>
        <begin position="161"/>
        <end position="188"/>
    </location>
</feature>
<feature type="domain" description="PAS" evidence="7">
    <location>
        <begin position="46"/>
        <end position="101"/>
    </location>
</feature>
<dbReference type="PANTHER" id="PTHR45658">
    <property type="entry name" value="GATA TRANSCRIPTION FACTOR"/>
    <property type="match status" value="1"/>
</dbReference>
<dbReference type="GO" id="GO:0008270">
    <property type="term" value="F:zinc ion binding"/>
    <property type="evidence" value="ECO:0007669"/>
    <property type="project" value="UniProtKB-KW"/>
</dbReference>
<evidence type="ECO:0000259" key="8">
    <source>
        <dbReference type="PROSITE" id="PS50114"/>
    </source>
</evidence>
<dbReference type="PANTHER" id="PTHR45658:SF18">
    <property type="entry name" value="PROTEIN GAT2"/>
    <property type="match status" value="1"/>
</dbReference>
<evidence type="ECO:0000256" key="3">
    <source>
        <dbReference type="ARBA" id="ARBA00022833"/>
    </source>
</evidence>
<keyword evidence="5" id="KW-0175">Coiled coil</keyword>
<dbReference type="InterPro" id="IPR035965">
    <property type="entry name" value="PAS-like_dom_sf"/>
</dbReference>
<protein>
    <submittedName>
        <fullName evidence="9">White collar photoreceptors-like protein</fullName>
    </submittedName>
</protein>
<feature type="region of interest" description="Disordered" evidence="6">
    <location>
        <begin position="192"/>
        <end position="257"/>
    </location>
</feature>
<dbReference type="CDD" id="cd00202">
    <property type="entry name" value="ZnF_GATA"/>
    <property type="match status" value="1"/>
</dbReference>
<evidence type="ECO:0000313" key="10">
    <source>
        <dbReference type="Proteomes" id="UP000772434"/>
    </source>
</evidence>
<dbReference type="PROSITE" id="PS00344">
    <property type="entry name" value="GATA_ZN_FINGER_1"/>
    <property type="match status" value="1"/>
</dbReference>
<dbReference type="SUPFAM" id="SSF55785">
    <property type="entry name" value="PYP-like sensor domain (PAS domain)"/>
    <property type="match status" value="1"/>
</dbReference>
<dbReference type="InterPro" id="IPR000014">
    <property type="entry name" value="PAS"/>
</dbReference>
<dbReference type="CDD" id="cd00130">
    <property type="entry name" value="PAS"/>
    <property type="match status" value="1"/>
</dbReference>
<evidence type="ECO:0000256" key="5">
    <source>
        <dbReference type="SAM" id="Coils"/>
    </source>
</evidence>
<dbReference type="OrthoDB" id="2162994at2759"/>
<evidence type="ECO:0000313" key="9">
    <source>
        <dbReference type="EMBL" id="KAF9077214.1"/>
    </source>
</evidence>
<feature type="domain" description="GATA-type" evidence="8">
    <location>
        <begin position="257"/>
        <end position="290"/>
    </location>
</feature>
<dbReference type="SMART" id="SM00091">
    <property type="entry name" value="PAS"/>
    <property type="match status" value="1"/>
</dbReference>
<proteinExistence type="predicted"/>
<feature type="compositionally biased region" description="Polar residues" evidence="6">
    <location>
        <begin position="205"/>
        <end position="218"/>
    </location>
</feature>
<feature type="compositionally biased region" description="Low complexity" evidence="6">
    <location>
        <begin position="1"/>
        <end position="11"/>
    </location>
</feature>
<dbReference type="Pfam" id="PF00320">
    <property type="entry name" value="GATA"/>
    <property type="match status" value="1"/>
</dbReference>
<evidence type="ECO:0000256" key="6">
    <source>
        <dbReference type="SAM" id="MobiDB-lite"/>
    </source>
</evidence>
<accession>A0A9P5Q923</accession>
<name>A0A9P5Q923_9AGAR</name>
<dbReference type="EMBL" id="JADNRY010000004">
    <property type="protein sequence ID" value="KAF9077214.1"/>
    <property type="molecule type" value="Genomic_DNA"/>
</dbReference>
<gene>
    <name evidence="9" type="ORF">BDP27DRAFT_1379588</name>
</gene>
<dbReference type="InterPro" id="IPR000679">
    <property type="entry name" value="Znf_GATA"/>
</dbReference>
<dbReference type="InterPro" id="IPR013767">
    <property type="entry name" value="PAS_fold"/>
</dbReference>
<dbReference type="GO" id="GO:0006355">
    <property type="term" value="P:regulation of DNA-templated transcription"/>
    <property type="evidence" value="ECO:0007669"/>
    <property type="project" value="InterPro"/>
</dbReference>
<evidence type="ECO:0000256" key="1">
    <source>
        <dbReference type="ARBA" id="ARBA00022723"/>
    </source>
</evidence>
<sequence>MATSSTASTSAPKPLTSNPGATQGFEFMRRKRWADLLITELADTCIFILSSTLKIFYCNPAVQELLGWKEGEIVDHEFTELINVEDQPLFRASFEDSIGTGTELLVHVQLICSAPTTTYPLLPMKETLFEIKGYPRFAVENNPNSGCQCFFLMAKPYVSRNVSMLNTLMELQLENEHLETKLKALKAKQQSSSPSSLYSTSSPLFSQPQRQQADSSSPFYLGSEPVKSPTKLSLDIAAGDEEVDDGQKKKKPKKTHTTEQYVCVTCGRTDSPEWRKGPLGPKTLCNACGLRWAKQMRKPTDDPGSDPGEN</sequence>
<dbReference type="Gene3D" id="3.30.50.10">
    <property type="entry name" value="Erythroid Transcription Factor GATA-1, subunit A"/>
    <property type="match status" value="1"/>
</dbReference>
<comment type="caution">
    <text evidence="9">The sequence shown here is derived from an EMBL/GenBank/DDBJ whole genome shotgun (WGS) entry which is preliminary data.</text>
</comment>
<dbReference type="SUPFAM" id="SSF57716">
    <property type="entry name" value="Glucocorticoid receptor-like (DNA-binding domain)"/>
    <property type="match status" value="1"/>
</dbReference>